<dbReference type="SUPFAM" id="SSF63817">
    <property type="entry name" value="Sortase"/>
    <property type="match status" value="1"/>
</dbReference>
<dbReference type="CDD" id="cd05826">
    <property type="entry name" value="Sortase_B"/>
    <property type="match status" value="1"/>
</dbReference>
<accession>A0A645G9C8</accession>
<organism evidence="2">
    <name type="scientific">bioreactor metagenome</name>
    <dbReference type="NCBI Taxonomy" id="1076179"/>
    <lineage>
        <taxon>unclassified sequences</taxon>
        <taxon>metagenomes</taxon>
        <taxon>ecological metagenomes</taxon>
    </lineage>
</organism>
<dbReference type="EMBL" id="VSSQ01071017">
    <property type="protein sequence ID" value="MPN22716.1"/>
    <property type="molecule type" value="Genomic_DNA"/>
</dbReference>
<dbReference type="GO" id="GO:0016787">
    <property type="term" value="F:hydrolase activity"/>
    <property type="evidence" value="ECO:0007669"/>
    <property type="project" value="UniProtKB-KW"/>
</dbReference>
<dbReference type="InterPro" id="IPR009835">
    <property type="entry name" value="SrtB"/>
</dbReference>
<dbReference type="Pfam" id="PF04203">
    <property type="entry name" value="Sortase"/>
    <property type="match status" value="1"/>
</dbReference>
<evidence type="ECO:0000256" key="1">
    <source>
        <dbReference type="ARBA" id="ARBA00022801"/>
    </source>
</evidence>
<name>A0A645G9C8_9ZZZZ</name>
<keyword evidence="1" id="KW-0378">Hydrolase</keyword>
<evidence type="ECO:0008006" key="3">
    <source>
        <dbReference type="Google" id="ProtNLM"/>
    </source>
</evidence>
<evidence type="ECO:0000313" key="2">
    <source>
        <dbReference type="EMBL" id="MPN22716.1"/>
    </source>
</evidence>
<comment type="caution">
    <text evidence="2">The sequence shown here is derived from an EMBL/GenBank/DDBJ whole genome shotgun (WGS) entry which is preliminary data.</text>
</comment>
<sequence length="222" mass="26265">MLKPSFEEEHYYKSKSKTKEEDIDYESPVDFTNLQAVNPDIYAWLYVVDSNINYPILQREDDDTYYLKRDSEENLSEIGALFTEGTYNATDFSDPVTIIYGHMMRNGMMFGNLQENYSDPERFNEQKEIIVYLPDQELHYEVFASVPYDNRHILYNYDFHNQRIFYLFFNEILSIREIGANFDEGITVSPDDHVLVLSTCLKGNDDRRFLVFARLREKNGLS</sequence>
<dbReference type="Gene3D" id="2.40.260.10">
    <property type="entry name" value="Sortase"/>
    <property type="match status" value="1"/>
</dbReference>
<dbReference type="InterPro" id="IPR023365">
    <property type="entry name" value="Sortase_dom-sf"/>
</dbReference>
<gene>
    <name evidence="2" type="ORF">SDC9_170099</name>
</gene>
<dbReference type="InterPro" id="IPR005754">
    <property type="entry name" value="Sortase"/>
</dbReference>
<protein>
    <recommendedName>
        <fullName evidence="3">Sortase B</fullName>
    </recommendedName>
</protein>
<reference evidence="2" key="1">
    <citation type="submission" date="2019-08" db="EMBL/GenBank/DDBJ databases">
        <authorList>
            <person name="Kucharzyk K."/>
            <person name="Murdoch R.W."/>
            <person name="Higgins S."/>
            <person name="Loffler F."/>
        </authorList>
    </citation>
    <scope>NUCLEOTIDE SEQUENCE</scope>
</reference>
<proteinExistence type="predicted"/>
<dbReference type="AlphaFoldDB" id="A0A645G9C8"/>